<proteinExistence type="predicted"/>
<dbReference type="InterPro" id="IPR000618">
    <property type="entry name" value="Insect_cuticle"/>
</dbReference>
<dbReference type="Pfam" id="PF00379">
    <property type="entry name" value="Chitin_bind_4"/>
    <property type="match status" value="1"/>
</dbReference>
<dbReference type="PANTHER" id="PTHR12236">
    <property type="entry name" value="STRUCTURAL CONTITUENT OF CUTICLE"/>
    <property type="match status" value="1"/>
</dbReference>
<dbReference type="GO" id="GO:0005615">
    <property type="term" value="C:extracellular space"/>
    <property type="evidence" value="ECO:0007669"/>
    <property type="project" value="TreeGrafter"/>
</dbReference>
<comment type="caution">
    <text evidence="5">The sequence shown here is derived from an EMBL/GenBank/DDBJ whole genome shotgun (WGS) entry which is preliminary data.</text>
</comment>
<feature type="region of interest" description="Disordered" evidence="3">
    <location>
        <begin position="277"/>
        <end position="297"/>
    </location>
</feature>
<evidence type="ECO:0000313" key="5">
    <source>
        <dbReference type="EMBL" id="CAL4099950.1"/>
    </source>
</evidence>
<evidence type="ECO:0000256" key="4">
    <source>
        <dbReference type="SAM" id="SignalP"/>
    </source>
</evidence>
<evidence type="ECO:0000256" key="2">
    <source>
        <dbReference type="PROSITE-ProRule" id="PRU00497"/>
    </source>
</evidence>
<protein>
    <recommendedName>
        <fullName evidence="7">Cuticle protein</fullName>
    </recommendedName>
</protein>
<reference evidence="5 6" key="1">
    <citation type="submission" date="2024-05" db="EMBL/GenBank/DDBJ databases">
        <authorList>
            <person name="Wallberg A."/>
        </authorList>
    </citation>
    <scope>NUCLEOTIDE SEQUENCE [LARGE SCALE GENOMIC DNA]</scope>
</reference>
<keyword evidence="6" id="KW-1185">Reference proteome</keyword>
<dbReference type="InterPro" id="IPR051217">
    <property type="entry name" value="Insect_Cuticle_Struc_Prot"/>
</dbReference>
<keyword evidence="1 2" id="KW-0193">Cuticle</keyword>
<evidence type="ECO:0008006" key="7">
    <source>
        <dbReference type="Google" id="ProtNLM"/>
    </source>
</evidence>
<dbReference type="EMBL" id="CAXKWB010011075">
    <property type="protein sequence ID" value="CAL4099950.1"/>
    <property type="molecule type" value="Genomic_DNA"/>
</dbReference>
<dbReference type="PANTHER" id="PTHR12236:SF79">
    <property type="entry name" value="CUTICULAR PROTEIN 50CB-RELATED"/>
    <property type="match status" value="1"/>
</dbReference>
<evidence type="ECO:0000256" key="1">
    <source>
        <dbReference type="ARBA" id="ARBA00022460"/>
    </source>
</evidence>
<dbReference type="AlphaFoldDB" id="A0AAV2QSV3"/>
<dbReference type="GO" id="GO:0042302">
    <property type="term" value="F:structural constituent of cuticle"/>
    <property type="evidence" value="ECO:0007669"/>
    <property type="project" value="UniProtKB-UniRule"/>
</dbReference>
<sequence>MRTYSETVAVIMMMTSMAATVLGAPQFIIPVPDKPANLYGLPSQDFISIPKPQKPSGLYELPSSASNNNRVVLGDPIFPAANNPISTARPITFTTARPITFSTSEPQLLMPYEMSYNIMDGINSVYHTREEVQTDTGLTGSYSYLRPDGIYQTVEYYVDAMGYHANVIESDAPPANLQKVESNRAKYEVKLPHTDSYLIDVDDAELQGYIQDALNFEAAVIPQASQVSQVSHQSQGFQVPQVPQQSQVSQVVQASRPPQLTATQPTQEIQTPIVALQPPSTGYNYPAPARPFNPFSG</sequence>
<name>A0AAV2QSV3_MEGNR</name>
<gene>
    <name evidence="5" type="ORF">MNOR_LOCUS16671</name>
</gene>
<dbReference type="Proteomes" id="UP001497623">
    <property type="component" value="Unassembled WGS sequence"/>
</dbReference>
<dbReference type="PROSITE" id="PS51155">
    <property type="entry name" value="CHIT_BIND_RR_2"/>
    <property type="match status" value="1"/>
</dbReference>
<dbReference type="GO" id="GO:0031012">
    <property type="term" value="C:extracellular matrix"/>
    <property type="evidence" value="ECO:0007669"/>
    <property type="project" value="TreeGrafter"/>
</dbReference>
<feature type="signal peptide" evidence="4">
    <location>
        <begin position="1"/>
        <end position="23"/>
    </location>
</feature>
<organism evidence="5 6">
    <name type="scientific">Meganyctiphanes norvegica</name>
    <name type="common">Northern krill</name>
    <name type="synonym">Thysanopoda norvegica</name>
    <dbReference type="NCBI Taxonomy" id="48144"/>
    <lineage>
        <taxon>Eukaryota</taxon>
        <taxon>Metazoa</taxon>
        <taxon>Ecdysozoa</taxon>
        <taxon>Arthropoda</taxon>
        <taxon>Crustacea</taxon>
        <taxon>Multicrustacea</taxon>
        <taxon>Malacostraca</taxon>
        <taxon>Eumalacostraca</taxon>
        <taxon>Eucarida</taxon>
        <taxon>Euphausiacea</taxon>
        <taxon>Euphausiidae</taxon>
        <taxon>Meganyctiphanes</taxon>
    </lineage>
</organism>
<keyword evidence="4" id="KW-0732">Signal</keyword>
<evidence type="ECO:0000256" key="3">
    <source>
        <dbReference type="SAM" id="MobiDB-lite"/>
    </source>
</evidence>
<accession>A0AAV2QSV3</accession>
<evidence type="ECO:0000313" key="6">
    <source>
        <dbReference type="Proteomes" id="UP001497623"/>
    </source>
</evidence>
<feature type="chain" id="PRO_5043618136" description="Cuticle protein" evidence="4">
    <location>
        <begin position="24"/>
        <end position="297"/>
    </location>
</feature>